<dbReference type="SUPFAM" id="SSF46626">
    <property type="entry name" value="Cytochrome c"/>
    <property type="match status" value="2"/>
</dbReference>
<evidence type="ECO:0000256" key="6">
    <source>
        <dbReference type="PROSITE-ProRule" id="PRU00433"/>
    </source>
</evidence>
<proteinExistence type="predicted"/>
<evidence type="ECO:0000313" key="8">
    <source>
        <dbReference type="EMBL" id="NVO84824.1"/>
    </source>
</evidence>
<evidence type="ECO:0000313" key="9">
    <source>
        <dbReference type="Proteomes" id="UP000626554"/>
    </source>
</evidence>
<dbReference type="Gene3D" id="1.10.760.10">
    <property type="entry name" value="Cytochrome c-like domain"/>
    <property type="match status" value="2"/>
</dbReference>
<keyword evidence="8" id="KW-0575">Peroxidase</keyword>
<dbReference type="PANTHER" id="PTHR30600">
    <property type="entry name" value="CYTOCHROME C PEROXIDASE-RELATED"/>
    <property type="match status" value="1"/>
</dbReference>
<evidence type="ECO:0000256" key="3">
    <source>
        <dbReference type="ARBA" id="ARBA00022723"/>
    </source>
</evidence>
<reference evidence="8 9" key="1">
    <citation type="submission" date="2020-05" db="EMBL/GenBank/DDBJ databases">
        <title>Hymenobacter terrestris sp. nov. and Hymenobacter lapidiphilus sp. nov., isolated from regoliths in Antarctica.</title>
        <authorList>
            <person name="Sedlacek I."/>
            <person name="Pantucek R."/>
            <person name="Zeman M."/>
            <person name="Holochova P."/>
            <person name="Kralova S."/>
            <person name="Stankova E."/>
            <person name="Sedo O."/>
            <person name="Micenkova L."/>
            <person name="Svec P."/>
            <person name="Gupta V."/>
            <person name="Sood U."/>
            <person name="Korpole U.S."/>
            <person name="Lal R."/>
        </authorList>
    </citation>
    <scope>NUCLEOTIDE SEQUENCE [LARGE SCALE GENOMIC DNA]</scope>
    <source>
        <strain evidence="8 9">P5252</strain>
    </source>
</reference>
<evidence type="ECO:0000259" key="7">
    <source>
        <dbReference type="PROSITE" id="PS51007"/>
    </source>
</evidence>
<dbReference type="InterPro" id="IPR051395">
    <property type="entry name" value="Cytochrome_c_Peroxidase/MauG"/>
</dbReference>
<dbReference type="PROSITE" id="PS51007">
    <property type="entry name" value="CYTC"/>
    <property type="match status" value="2"/>
</dbReference>
<comment type="caution">
    <text evidence="8">The sequence shown here is derived from an EMBL/GenBank/DDBJ whole genome shotgun (WGS) entry which is preliminary data.</text>
</comment>
<keyword evidence="3 6" id="KW-0479">Metal-binding</keyword>
<dbReference type="Pfam" id="PF03150">
    <property type="entry name" value="CCP_MauG"/>
    <property type="match status" value="1"/>
</dbReference>
<comment type="subcellular location">
    <subcellularLocation>
        <location evidence="1">Cell envelope</location>
    </subcellularLocation>
</comment>
<gene>
    <name evidence="8" type="ORF">HW556_08005</name>
</gene>
<feature type="domain" description="Cytochrome c" evidence="7">
    <location>
        <begin position="315"/>
        <end position="452"/>
    </location>
</feature>
<dbReference type="EMBL" id="JABKAV010000016">
    <property type="protein sequence ID" value="NVO84824.1"/>
    <property type="molecule type" value="Genomic_DNA"/>
</dbReference>
<dbReference type="InterPro" id="IPR009056">
    <property type="entry name" value="Cyt_c-like_dom"/>
</dbReference>
<evidence type="ECO:0000256" key="1">
    <source>
        <dbReference type="ARBA" id="ARBA00004196"/>
    </source>
</evidence>
<evidence type="ECO:0000256" key="2">
    <source>
        <dbReference type="ARBA" id="ARBA00022617"/>
    </source>
</evidence>
<keyword evidence="4" id="KW-0560">Oxidoreductase</keyword>
<dbReference type="InterPro" id="IPR004852">
    <property type="entry name" value="Di-haem_cyt_c_peroxidsae"/>
</dbReference>
<dbReference type="PROSITE" id="PS51257">
    <property type="entry name" value="PROKAR_LIPOPROTEIN"/>
    <property type="match status" value="1"/>
</dbReference>
<keyword evidence="9" id="KW-1185">Reference proteome</keyword>
<dbReference type="InterPro" id="IPR036909">
    <property type="entry name" value="Cyt_c-like_dom_sf"/>
</dbReference>
<organism evidence="8 9">
    <name type="scientific">Hymenobacter terrestris</name>
    <dbReference type="NCBI Taxonomy" id="2748310"/>
    <lineage>
        <taxon>Bacteria</taxon>
        <taxon>Pseudomonadati</taxon>
        <taxon>Bacteroidota</taxon>
        <taxon>Cytophagia</taxon>
        <taxon>Cytophagales</taxon>
        <taxon>Hymenobacteraceae</taxon>
        <taxon>Hymenobacter</taxon>
    </lineage>
</organism>
<dbReference type="Gene3D" id="1.20.1420.20">
    <property type="entry name" value="M75 peptidase, HXXE motif"/>
    <property type="match status" value="1"/>
</dbReference>
<dbReference type="InterPro" id="IPR038352">
    <property type="entry name" value="Imelysin_sf"/>
</dbReference>
<dbReference type="Proteomes" id="UP000626554">
    <property type="component" value="Unassembled WGS sequence"/>
</dbReference>
<evidence type="ECO:0000256" key="4">
    <source>
        <dbReference type="ARBA" id="ARBA00023002"/>
    </source>
</evidence>
<accession>A0ABX2Q519</accession>
<evidence type="ECO:0000256" key="5">
    <source>
        <dbReference type="ARBA" id="ARBA00023004"/>
    </source>
</evidence>
<name>A0ABX2Q519_9BACT</name>
<keyword evidence="5 6" id="KW-0408">Iron</keyword>
<sequence length="644" mass="69276">MFAFNRFSAQMLLLVLAASLLLWVSCRAPARPGRRADTPTHQALRDYQQHLGGLDSAVARLTRHVAASRPMKEQQAAFLAARRAWKRVELWAEYYSPSAAKALNGPALFEVEEFDQQQRLHAPEGLQVLETYFYPDPYGPARRTEVLEQLAFVRSTLLGLRHTAASLTPTDRQLFDAARLEVFRVIALGVTGFDTPASPGLVPETAAALAGVAAAVAPYRGRLPAHPAGRLDSLLRAAQAYLRRHPEAAAFDRLEFIAAYANPLSQRLWEAQQALGITPFAEVRALRPDAASLFAPNAFEPMAFAPTTTAAVPAARAALGRLLFFDPVLSGNGSRSCASCHQPARAFTDGQARSLAFAGAGAVGRNAPTLLNAALQRGQRHDGRLFYLEDQAADVLHNPTEMHGSPTAAAGLLGRSPAYQKAFGQAFDRDPAGAVTGAEVQAALAAYVRSLVRLQAPLDAYMRGQRQALSPTARRGAAVFLGKGKCATCHFLPLLNGTVPPGFERTEYEVLGTPAHPNSRRLDTDPGRGGATGIEWQQHAFKTPTLRNIALTAPYMHQGTFRTLADVIEFYDQGGGAGQGLAVPNQTLPADPLHLTRAEKADLRAFLEQALTDTTGLYQAAPARLPAFSAGLAHLNARPVGGRY</sequence>
<protein>
    <submittedName>
        <fullName evidence="8">Cytochrome C peroxidase</fullName>
    </submittedName>
</protein>
<dbReference type="GO" id="GO:0004601">
    <property type="term" value="F:peroxidase activity"/>
    <property type="evidence" value="ECO:0007669"/>
    <property type="project" value="UniProtKB-KW"/>
</dbReference>
<keyword evidence="2 6" id="KW-0349">Heme</keyword>
<feature type="domain" description="Cytochrome c" evidence="7">
    <location>
        <begin position="471"/>
        <end position="611"/>
    </location>
</feature>
<dbReference type="PANTHER" id="PTHR30600:SF9">
    <property type="entry name" value="BLR7738 PROTEIN"/>
    <property type="match status" value="1"/>
</dbReference>